<keyword evidence="1" id="KW-0472">Membrane</keyword>
<organism evidence="2 3">
    <name type="scientific">Diploscapter pachys</name>
    <dbReference type="NCBI Taxonomy" id="2018661"/>
    <lineage>
        <taxon>Eukaryota</taxon>
        <taxon>Metazoa</taxon>
        <taxon>Ecdysozoa</taxon>
        <taxon>Nematoda</taxon>
        <taxon>Chromadorea</taxon>
        <taxon>Rhabditida</taxon>
        <taxon>Rhabditina</taxon>
        <taxon>Rhabditomorpha</taxon>
        <taxon>Rhabditoidea</taxon>
        <taxon>Rhabditidae</taxon>
        <taxon>Diploscapter</taxon>
    </lineage>
</organism>
<name>A0A2A2LL98_9BILA</name>
<gene>
    <name evidence="2" type="ORF">WR25_04593</name>
</gene>
<sequence>MTPFVSVGFFQVTSIVFGPLGVVMIPVTLPGGPSAVVIVSSLLQGDSPASLTVCIFTIHFVFGSESNRCSMEVLGSSICFLCPSPVTYSIR</sequence>
<feature type="transmembrane region" description="Helical" evidence="1">
    <location>
        <begin position="7"/>
        <end position="29"/>
    </location>
</feature>
<evidence type="ECO:0000313" key="3">
    <source>
        <dbReference type="Proteomes" id="UP000218231"/>
    </source>
</evidence>
<evidence type="ECO:0000313" key="2">
    <source>
        <dbReference type="EMBL" id="PAV86817.1"/>
    </source>
</evidence>
<keyword evidence="1" id="KW-0812">Transmembrane</keyword>
<feature type="transmembrane region" description="Helical" evidence="1">
    <location>
        <begin position="35"/>
        <end position="62"/>
    </location>
</feature>
<keyword evidence="1" id="KW-1133">Transmembrane helix</keyword>
<dbReference type="EMBL" id="LIAE01006629">
    <property type="protein sequence ID" value="PAV86817.1"/>
    <property type="molecule type" value="Genomic_DNA"/>
</dbReference>
<dbReference type="Proteomes" id="UP000218231">
    <property type="component" value="Unassembled WGS sequence"/>
</dbReference>
<comment type="caution">
    <text evidence="2">The sequence shown here is derived from an EMBL/GenBank/DDBJ whole genome shotgun (WGS) entry which is preliminary data.</text>
</comment>
<protein>
    <submittedName>
        <fullName evidence="2">Uncharacterized protein</fullName>
    </submittedName>
</protein>
<evidence type="ECO:0000256" key="1">
    <source>
        <dbReference type="SAM" id="Phobius"/>
    </source>
</evidence>
<accession>A0A2A2LL98</accession>
<reference evidence="2 3" key="1">
    <citation type="journal article" date="2017" name="Curr. Biol.">
        <title>Genome architecture and evolution of a unichromosomal asexual nematode.</title>
        <authorList>
            <person name="Fradin H."/>
            <person name="Zegar C."/>
            <person name="Gutwein M."/>
            <person name="Lucas J."/>
            <person name="Kovtun M."/>
            <person name="Corcoran D."/>
            <person name="Baugh L.R."/>
            <person name="Kiontke K."/>
            <person name="Gunsalus K."/>
            <person name="Fitch D.H."/>
            <person name="Piano F."/>
        </authorList>
    </citation>
    <scope>NUCLEOTIDE SEQUENCE [LARGE SCALE GENOMIC DNA]</scope>
    <source>
        <strain evidence="2">PF1309</strain>
    </source>
</reference>
<proteinExistence type="predicted"/>
<keyword evidence="3" id="KW-1185">Reference proteome</keyword>
<dbReference type="AlphaFoldDB" id="A0A2A2LL98"/>